<proteinExistence type="predicted"/>
<name>A0A9W6X789_9STRA</name>
<gene>
    <name evidence="2" type="ORF">Pfra01_000799600</name>
</gene>
<feature type="compositionally biased region" description="Low complexity" evidence="1">
    <location>
        <begin position="1"/>
        <end position="12"/>
    </location>
</feature>
<dbReference type="EMBL" id="BSXT01000714">
    <property type="protein sequence ID" value="GMF32933.1"/>
    <property type="molecule type" value="Genomic_DNA"/>
</dbReference>
<dbReference type="OrthoDB" id="129456at2759"/>
<comment type="caution">
    <text evidence="2">The sequence shown here is derived from an EMBL/GenBank/DDBJ whole genome shotgun (WGS) entry which is preliminary data.</text>
</comment>
<reference evidence="2" key="1">
    <citation type="submission" date="2023-04" db="EMBL/GenBank/DDBJ databases">
        <title>Phytophthora fragariaefolia NBRC 109709.</title>
        <authorList>
            <person name="Ichikawa N."/>
            <person name="Sato H."/>
            <person name="Tonouchi N."/>
        </authorList>
    </citation>
    <scope>NUCLEOTIDE SEQUENCE</scope>
    <source>
        <strain evidence="2">NBRC 109709</strain>
    </source>
</reference>
<evidence type="ECO:0000256" key="1">
    <source>
        <dbReference type="SAM" id="MobiDB-lite"/>
    </source>
</evidence>
<dbReference type="Gene3D" id="3.60.10.10">
    <property type="entry name" value="Endonuclease/exonuclease/phosphatase"/>
    <property type="match status" value="1"/>
</dbReference>
<feature type="compositionally biased region" description="Basic residues" evidence="1">
    <location>
        <begin position="13"/>
        <end position="22"/>
    </location>
</feature>
<keyword evidence="3" id="KW-1185">Reference proteome</keyword>
<sequence length="254" mass="28847">MDKRSSSVQQGARRVRQGRRRERNAGLDRTRKLHQQDMTIVVTTQNVRGLATSQEQRGQKLLGFNEQHLRGKRDAIFLQETRLKANEHKAAAQQHAAMWGFKHSVADSLSMGASGDDRRAGVVILVNPYEAVRNMIGWKQELWTEHLIMVQAELAGRCVLLINIYSPSHGVTRIKFYKYLSQTEWPDEMDMICGGDFNCVLDRETDRVGSGGTRDMGMRELQAFLEKARLYDPGLSHKPHVNGRQALEDYAAAQ</sequence>
<organism evidence="2 3">
    <name type="scientific">Phytophthora fragariaefolia</name>
    <dbReference type="NCBI Taxonomy" id="1490495"/>
    <lineage>
        <taxon>Eukaryota</taxon>
        <taxon>Sar</taxon>
        <taxon>Stramenopiles</taxon>
        <taxon>Oomycota</taxon>
        <taxon>Peronosporomycetes</taxon>
        <taxon>Peronosporales</taxon>
        <taxon>Peronosporaceae</taxon>
        <taxon>Phytophthora</taxon>
    </lineage>
</organism>
<protein>
    <submittedName>
        <fullName evidence="2">Unnamed protein product</fullName>
    </submittedName>
</protein>
<feature type="region of interest" description="Disordered" evidence="1">
    <location>
        <begin position="1"/>
        <end position="33"/>
    </location>
</feature>
<evidence type="ECO:0000313" key="3">
    <source>
        <dbReference type="Proteomes" id="UP001165121"/>
    </source>
</evidence>
<dbReference type="SUPFAM" id="SSF56219">
    <property type="entry name" value="DNase I-like"/>
    <property type="match status" value="1"/>
</dbReference>
<dbReference type="InterPro" id="IPR036691">
    <property type="entry name" value="Endo/exonu/phosph_ase_sf"/>
</dbReference>
<dbReference type="AlphaFoldDB" id="A0A9W6X789"/>
<accession>A0A9W6X789</accession>
<evidence type="ECO:0000313" key="2">
    <source>
        <dbReference type="EMBL" id="GMF32933.1"/>
    </source>
</evidence>
<dbReference type="Proteomes" id="UP001165121">
    <property type="component" value="Unassembled WGS sequence"/>
</dbReference>